<gene>
    <name evidence="2" type="ORF">ABXZ32_02850</name>
</gene>
<reference evidence="2 3" key="1">
    <citation type="submission" date="2024-07" db="EMBL/GenBank/DDBJ databases">
        <title>The genome sequence of type strain Sediminicola luteus GDMCC 1.2596T.</title>
        <authorList>
            <person name="Liu Y."/>
        </authorList>
    </citation>
    <scope>NUCLEOTIDE SEQUENCE [LARGE SCALE GENOMIC DNA]</scope>
    <source>
        <strain evidence="2 3">GDMCC 1.2596</strain>
    </source>
</reference>
<dbReference type="EMBL" id="JBEWYP010000001">
    <property type="protein sequence ID" value="MET7028313.1"/>
    <property type="molecule type" value="Genomic_DNA"/>
</dbReference>
<evidence type="ECO:0000313" key="2">
    <source>
        <dbReference type="EMBL" id="MET7028313.1"/>
    </source>
</evidence>
<feature type="transmembrane region" description="Helical" evidence="1">
    <location>
        <begin position="70"/>
        <end position="94"/>
    </location>
</feature>
<dbReference type="Proteomes" id="UP001549773">
    <property type="component" value="Unassembled WGS sequence"/>
</dbReference>
<evidence type="ECO:0000313" key="3">
    <source>
        <dbReference type="Proteomes" id="UP001549773"/>
    </source>
</evidence>
<feature type="transmembrane region" description="Helical" evidence="1">
    <location>
        <begin position="36"/>
        <end position="58"/>
    </location>
</feature>
<feature type="transmembrane region" description="Helical" evidence="1">
    <location>
        <begin position="12"/>
        <end position="30"/>
    </location>
</feature>
<organism evidence="2 3">
    <name type="scientific">Sediminicola luteus</name>
    <dbReference type="NCBI Taxonomy" id="319238"/>
    <lineage>
        <taxon>Bacteria</taxon>
        <taxon>Pseudomonadati</taxon>
        <taxon>Bacteroidota</taxon>
        <taxon>Flavobacteriia</taxon>
        <taxon>Flavobacteriales</taxon>
        <taxon>Flavobacteriaceae</taxon>
        <taxon>Sediminicola</taxon>
    </lineage>
</organism>
<name>A0ABV2TSR8_9FLAO</name>
<keyword evidence="1" id="KW-0472">Membrane</keyword>
<dbReference type="RefSeq" id="WP_354617171.1">
    <property type="nucleotide sequence ID" value="NZ_JBEWYP010000001.1"/>
</dbReference>
<evidence type="ECO:0000256" key="1">
    <source>
        <dbReference type="SAM" id="Phobius"/>
    </source>
</evidence>
<accession>A0ABV2TSR8</accession>
<sequence>MELSIFTRTYRRSLIHLALIITAFVLIHLFGDFEKYPFMFLVGIPLLIVEVSGVAGFIKLIRNRHKEKDYRYVIAFMINGLITLLLVFTIFIFIKTVLKLL</sequence>
<proteinExistence type="predicted"/>
<protein>
    <submittedName>
        <fullName evidence="2">Uncharacterized protein</fullName>
    </submittedName>
</protein>
<comment type="caution">
    <text evidence="2">The sequence shown here is derived from an EMBL/GenBank/DDBJ whole genome shotgun (WGS) entry which is preliminary data.</text>
</comment>
<keyword evidence="1" id="KW-0812">Transmembrane</keyword>
<keyword evidence="1" id="KW-1133">Transmembrane helix</keyword>
<keyword evidence="3" id="KW-1185">Reference proteome</keyword>